<keyword evidence="15" id="KW-0675">Receptor</keyword>
<dbReference type="InterPro" id="IPR036942">
    <property type="entry name" value="Beta-barrel_TonB_sf"/>
</dbReference>
<keyword evidence="3 11" id="KW-1134">Transmembrane beta strand</keyword>
<comment type="subcellular location">
    <subcellularLocation>
        <location evidence="1 11">Cell outer membrane</location>
        <topology evidence="1 11">Multi-pass membrane protein</topology>
    </subcellularLocation>
</comment>
<keyword evidence="2 11" id="KW-0813">Transport</keyword>
<protein>
    <submittedName>
        <fullName evidence="15">TonB-dependent receptor</fullName>
    </submittedName>
</protein>
<dbReference type="Pfam" id="PF00593">
    <property type="entry name" value="TonB_dep_Rec_b-barrel"/>
    <property type="match status" value="1"/>
</dbReference>
<comment type="similarity">
    <text evidence="11 12">Belongs to the TonB-dependent receptor family.</text>
</comment>
<dbReference type="KEGG" id="tact:SG35_030490"/>
<keyword evidence="9 11" id="KW-0472">Membrane</keyword>
<evidence type="ECO:0000256" key="9">
    <source>
        <dbReference type="ARBA" id="ARBA00023136"/>
    </source>
</evidence>
<keyword evidence="6" id="KW-0408">Iron</keyword>
<evidence type="ECO:0000256" key="7">
    <source>
        <dbReference type="ARBA" id="ARBA00023065"/>
    </source>
</evidence>
<dbReference type="PANTHER" id="PTHR32552:SF81">
    <property type="entry name" value="TONB-DEPENDENT OUTER MEMBRANE RECEPTOR"/>
    <property type="match status" value="1"/>
</dbReference>
<feature type="domain" description="TonB-dependent receptor plug" evidence="14">
    <location>
        <begin position="92"/>
        <end position="202"/>
    </location>
</feature>
<dbReference type="PROSITE" id="PS52016">
    <property type="entry name" value="TONB_DEPENDENT_REC_3"/>
    <property type="match status" value="1"/>
</dbReference>
<accession>A0AAE9YXC6</accession>
<keyword evidence="4" id="KW-0410">Iron transport</keyword>
<evidence type="ECO:0000313" key="15">
    <source>
        <dbReference type="EMBL" id="WDE02094.1"/>
    </source>
</evidence>
<name>A0AAE9YXC6_9GAMM</name>
<feature type="domain" description="TonB-dependent receptor-like beta-barrel" evidence="13">
    <location>
        <begin position="318"/>
        <end position="783"/>
    </location>
</feature>
<proteinExistence type="inferred from homology"/>
<dbReference type="GO" id="GO:0009279">
    <property type="term" value="C:cell outer membrane"/>
    <property type="evidence" value="ECO:0007669"/>
    <property type="project" value="UniProtKB-SubCell"/>
</dbReference>
<dbReference type="PANTHER" id="PTHR32552">
    <property type="entry name" value="FERRICHROME IRON RECEPTOR-RELATED"/>
    <property type="match status" value="1"/>
</dbReference>
<evidence type="ECO:0000256" key="2">
    <source>
        <dbReference type="ARBA" id="ARBA00022448"/>
    </source>
</evidence>
<keyword evidence="7" id="KW-0406">Ion transport</keyword>
<evidence type="ECO:0000259" key="13">
    <source>
        <dbReference type="Pfam" id="PF00593"/>
    </source>
</evidence>
<reference evidence="15 16" key="1">
    <citation type="journal article" date="2015" name="Genome Announc.">
        <title>Draft Genome Sequences of Marine Isolates of Thalassomonas viridans and Thalassomonas actiniarum.</title>
        <authorList>
            <person name="Olonade I."/>
            <person name="van Zyl L.J."/>
            <person name="Trindade M."/>
        </authorList>
    </citation>
    <scope>NUCLEOTIDE SEQUENCE [LARGE SCALE GENOMIC DNA]</scope>
    <source>
        <strain evidence="15 16">A5K-106</strain>
    </source>
</reference>
<sequence length="818" mass="91345">MIDASQSKINKPTQFKPLLAAIRDSFQAINFHHLALSTLVVGSAATMTSVNAEEAGNTAVQKSNEVSNQAHANAESGIETIVVTAGKRVENIQNTASSITAFGDAALKELEISSFQDYALLLPSVSFQTSGPSRSQVYMRGASDGGDGNASGSLPSVAVYLDEQPVTAIGRNLDVHIYDIERVEALAGPQSTLFGVSSQAGTLRIITNKPDTDAFEGQFDISYGSTHQGDTSYSLDGFVNIPLSESTAIRLVAWKKEEGGYIDNIAGTRTYALLTDGGSFSTVEEHNNNSIKDDFNELTNEGARAALKINLDENWTATASYLRQKQDTQGVWFHDPQSPNGEVGDLEVQRFLPDSMADEFDQAALTLEGQLGETLLVYAGSFMERDVEYFNDYTDYADYFSTNWIQYYGCEYYGTADVDCTSMAIFHYEDNHYKRDSHELRLQSVNDSPLQYIVGLYYEDTSHDYRHEWQMEGLAKGADFSPFGEPNLWYLTDQTRKDKQSALFGELSYGVSEQTTLTVGARFFKNDSRLSGISGYGLIAPGFPILDVDIQDDESDSIFKLNASYKLDDKKMLYLTWSEGYRAGGINRDESAFVERIYNADIITNTEFGWKTIWLDNKLRWNGALYHMTWDDMQFTRYDLSYETPVAVTINASEAKIVGLESQLTYLVTNDWTLSAAFNFNQAELAKDLLVGSNFSPEGTELPNVPEFKANIVNRYNFVVGGFDSFAQLVYSYVGESHNDIFKFSTSDTSFDKRQMNKSYGVVNFSLGVNMENWGVNFTVNNLTDKRAQLSRGSSSWDSTETIIRPRYIGMSYYRRFE</sequence>
<evidence type="ECO:0000256" key="6">
    <source>
        <dbReference type="ARBA" id="ARBA00023004"/>
    </source>
</evidence>
<reference evidence="15 16" key="2">
    <citation type="journal article" date="2022" name="Mar. Drugs">
        <title>Bioassay-Guided Fractionation Leads to the Detection of Cholic Acid Generated by the Rare Thalassomonas sp.</title>
        <authorList>
            <person name="Pheiffer F."/>
            <person name="Schneider Y.K."/>
            <person name="Hansen E.H."/>
            <person name="Andersen J.H."/>
            <person name="Isaksson J."/>
            <person name="Busche T."/>
            <person name="R C."/>
            <person name="Kalinowski J."/>
            <person name="Zyl L.V."/>
            <person name="Trindade M."/>
        </authorList>
    </citation>
    <scope>NUCLEOTIDE SEQUENCE [LARGE SCALE GENOMIC DNA]</scope>
    <source>
        <strain evidence="15 16">A5K-106</strain>
    </source>
</reference>
<dbReference type="Pfam" id="PF07715">
    <property type="entry name" value="Plug"/>
    <property type="match status" value="1"/>
</dbReference>
<evidence type="ECO:0000259" key="14">
    <source>
        <dbReference type="Pfam" id="PF07715"/>
    </source>
</evidence>
<keyword evidence="10 11" id="KW-0998">Cell outer membrane</keyword>
<keyword evidence="5 11" id="KW-0812">Transmembrane</keyword>
<evidence type="ECO:0000256" key="4">
    <source>
        <dbReference type="ARBA" id="ARBA00022496"/>
    </source>
</evidence>
<dbReference type="InterPro" id="IPR039426">
    <property type="entry name" value="TonB-dep_rcpt-like"/>
</dbReference>
<evidence type="ECO:0000256" key="3">
    <source>
        <dbReference type="ARBA" id="ARBA00022452"/>
    </source>
</evidence>
<organism evidence="15 16">
    <name type="scientific">Thalassomonas actiniarum</name>
    <dbReference type="NCBI Taxonomy" id="485447"/>
    <lineage>
        <taxon>Bacteria</taxon>
        <taxon>Pseudomonadati</taxon>
        <taxon>Pseudomonadota</taxon>
        <taxon>Gammaproteobacteria</taxon>
        <taxon>Alteromonadales</taxon>
        <taxon>Colwelliaceae</taxon>
        <taxon>Thalassomonas</taxon>
    </lineage>
</organism>
<evidence type="ECO:0000313" key="16">
    <source>
        <dbReference type="Proteomes" id="UP000032568"/>
    </source>
</evidence>
<dbReference type="SUPFAM" id="SSF56935">
    <property type="entry name" value="Porins"/>
    <property type="match status" value="1"/>
</dbReference>
<keyword evidence="16" id="KW-1185">Reference proteome</keyword>
<keyword evidence="8 12" id="KW-0798">TonB box</keyword>
<evidence type="ECO:0000256" key="1">
    <source>
        <dbReference type="ARBA" id="ARBA00004571"/>
    </source>
</evidence>
<evidence type="ECO:0000256" key="12">
    <source>
        <dbReference type="RuleBase" id="RU003357"/>
    </source>
</evidence>
<dbReference type="InterPro" id="IPR012910">
    <property type="entry name" value="Plug_dom"/>
</dbReference>
<dbReference type="EMBL" id="CP059736">
    <property type="protein sequence ID" value="WDE02094.1"/>
    <property type="molecule type" value="Genomic_DNA"/>
</dbReference>
<evidence type="ECO:0000256" key="8">
    <source>
        <dbReference type="ARBA" id="ARBA00023077"/>
    </source>
</evidence>
<evidence type="ECO:0000256" key="11">
    <source>
        <dbReference type="PROSITE-ProRule" id="PRU01360"/>
    </source>
</evidence>
<dbReference type="InterPro" id="IPR000531">
    <property type="entry name" value="Beta-barrel_TonB"/>
</dbReference>
<dbReference type="GO" id="GO:0006826">
    <property type="term" value="P:iron ion transport"/>
    <property type="evidence" value="ECO:0007669"/>
    <property type="project" value="UniProtKB-KW"/>
</dbReference>
<dbReference type="AlphaFoldDB" id="A0AAE9YXC6"/>
<evidence type="ECO:0000256" key="5">
    <source>
        <dbReference type="ARBA" id="ARBA00022692"/>
    </source>
</evidence>
<evidence type="ECO:0000256" key="10">
    <source>
        <dbReference type="ARBA" id="ARBA00023237"/>
    </source>
</evidence>
<dbReference type="Proteomes" id="UP000032568">
    <property type="component" value="Chromosome pTact"/>
</dbReference>
<gene>
    <name evidence="15" type="ORF">SG35_030490</name>
</gene>
<dbReference type="Gene3D" id="2.40.170.20">
    <property type="entry name" value="TonB-dependent receptor, beta-barrel domain"/>
    <property type="match status" value="1"/>
</dbReference>